<sequence>MSGPDYRSAIDYSEVSVRLGGTQIVHDLTMSVETGRFFGFIGPNGSGKSTVLRCLYRALKPTSGDVTINGRRVGASSLRENARQVAALTQSSTMFLDFTVAEVIRTGRLPHVRLLQSMSTEDELICARAEEDAGATDLRHRLFSELSGGEAQRVLVARAFAQQTPILVLDEPTNHLDVKHQYAVMRAARDRGVTVIAALHDLNVAAQFCTDLAVVFDGRIVLQGTPAEVLTVAAIEKWFGIGAHVVPHPRTSVPQIIFDEGFHP</sequence>
<protein>
    <submittedName>
        <fullName evidence="4">Iron compound ABC transporter, ATP-binding protein</fullName>
    </submittedName>
</protein>
<dbReference type="PROSITE" id="PS00211">
    <property type="entry name" value="ABC_TRANSPORTER_1"/>
    <property type="match status" value="1"/>
</dbReference>
<feature type="domain" description="ABC transporter" evidence="3">
    <location>
        <begin position="10"/>
        <end position="242"/>
    </location>
</feature>
<keyword evidence="2 4" id="KW-0067">ATP-binding</keyword>
<dbReference type="RefSeq" id="WP_188493094.1">
    <property type="nucleotide sequence ID" value="NZ_BMCS01000003.1"/>
</dbReference>
<dbReference type="CDD" id="cd03214">
    <property type="entry name" value="ABC_Iron-Siderophores_B12_Hemin"/>
    <property type="match status" value="1"/>
</dbReference>
<dbReference type="PROSITE" id="PS50893">
    <property type="entry name" value="ABC_TRANSPORTER_2"/>
    <property type="match status" value="1"/>
</dbReference>
<dbReference type="Pfam" id="PF00005">
    <property type="entry name" value="ABC_tran"/>
    <property type="match status" value="1"/>
</dbReference>
<evidence type="ECO:0000313" key="5">
    <source>
        <dbReference type="Proteomes" id="UP000632454"/>
    </source>
</evidence>
<keyword evidence="1" id="KW-0547">Nucleotide-binding</keyword>
<dbReference type="InterPro" id="IPR003439">
    <property type="entry name" value="ABC_transporter-like_ATP-bd"/>
</dbReference>
<dbReference type="SUPFAM" id="SSF52540">
    <property type="entry name" value="P-loop containing nucleoside triphosphate hydrolases"/>
    <property type="match status" value="1"/>
</dbReference>
<dbReference type="EMBL" id="BMCS01000003">
    <property type="protein sequence ID" value="GGF44118.1"/>
    <property type="molecule type" value="Genomic_DNA"/>
</dbReference>
<reference evidence="5" key="1">
    <citation type="journal article" date="2019" name="Int. J. Syst. Evol. Microbiol.">
        <title>The Global Catalogue of Microorganisms (GCM) 10K type strain sequencing project: providing services to taxonomists for standard genome sequencing and annotation.</title>
        <authorList>
            <consortium name="The Broad Institute Genomics Platform"/>
            <consortium name="The Broad Institute Genome Sequencing Center for Infectious Disease"/>
            <person name="Wu L."/>
            <person name="Ma J."/>
        </authorList>
    </citation>
    <scope>NUCLEOTIDE SEQUENCE [LARGE SCALE GENOMIC DNA]</scope>
    <source>
        <strain evidence="5">CCM 7855</strain>
    </source>
</reference>
<gene>
    <name evidence="4" type="ORF">GCM10007298_44850</name>
</gene>
<organism evidence="4 5">
    <name type="scientific">Williamsia phyllosphaerae</name>
    <dbReference type="NCBI Taxonomy" id="885042"/>
    <lineage>
        <taxon>Bacteria</taxon>
        <taxon>Bacillati</taxon>
        <taxon>Actinomycetota</taxon>
        <taxon>Actinomycetes</taxon>
        <taxon>Mycobacteriales</taxon>
        <taxon>Nocardiaceae</taxon>
        <taxon>Williamsia</taxon>
    </lineage>
</organism>
<dbReference type="Gene3D" id="3.40.50.300">
    <property type="entry name" value="P-loop containing nucleotide triphosphate hydrolases"/>
    <property type="match status" value="1"/>
</dbReference>
<dbReference type="InterPro" id="IPR017871">
    <property type="entry name" value="ABC_transporter-like_CS"/>
</dbReference>
<dbReference type="SMART" id="SM00382">
    <property type="entry name" value="AAA"/>
    <property type="match status" value="1"/>
</dbReference>
<dbReference type="InterPro" id="IPR003593">
    <property type="entry name" value="AAA+_ATPase"/>
</dbReference>
<evidence type="ECO:0000256" key="1">
    <source>
        <dbReference type="ARBA" id="ARBA00022741"/>
    </source>
</evidence>
<dbReference type="InterPro" id="IPR027417">
    <property type="entry name" value="P-loop_NTPase"/>
</dbReference>
<dbReference type="GO" id="GO:0005524">
    <property type="term" value="F:ATP binding"/>
    <property type="evidence" value="ECO:0007669"/>
    <property type="project" value="UniProtKB-KW"/>
</dbReference>
<dbReference type="PANTHER" id="PTHR42794:SF2">
    <property type="entry name" value="ABC TRANSPORTER ATP-BINDING PROTEIN"/>
    <property type="match status" value="1"/>
</dbReference>
<evidence type="ECO:0000259" key="3">
    <source>
        <dbReference type="PROSITE" id="PS50893"/>
    </source>
</evidence>
<keyword evidence="5" id="KW-1185">Reference proteome</keyword>
<evidence type="ECO:0000313" key="4">
    <source>
        <dbReference type="EMBL" id="GGF44118.1"/>
    </source>
</evidence>
<evidence type="ECO:0000256" key="2">
    <source>
        <dbReference type="ARBA" id="ARBA00022840"/>
    </source>
</evidence>
<comment type="caution">
    <text evidence="4">The sequence shown here is derived from an EMBL/GenBank/DDBJ whole genome shotgun (WGS) entry which is preliminary data.</text>
</comment>
<proteinExistence type="predicted"/>
<name>A0ABQ1VAU7_9NOCA</name>
<dbReference type="Proteomes" id="UP000632454">
    <property type="component" value="Unassembled WGS sequence"/>
</dbReference>
<accession>A0ABQ1VAU7</accession>
<dbReference type="PANTHER" id="PTHR42794">
    <property type="entry name" value="HEMIN IMPORT ATP-BINDING PROTEIN HMUV"/>
    <property type="match status" value="1"/>
</dbReference>